<feature type="region of interest" description="Disordered" evidence="1">
    <location>
        <begin position="160"/>
        <end position="179"/>
    </location>
</feature>
<dbReference type="GO" id="GO:0010106">
    <property type="term" value="P:cellular response to iron ion starvation"/>
    <property type="evidence" value="ECO:0007669"/>
    <property type="project" value="InterPro"/>
</dbReference>
<accession>A0AAV5R5N7</accession>
<dbReference type="AlphaFoldDB" id="A0AAV5R5N7"/>
<organism evidence="2 3">
    <name type="scientific">Pichia kluyveri</name>
    <name type="common">Yeast</name>
    <dbReference type="NCBI Taxonomy" id="36015"/>
    <lineage>
        <taxon>Eukaryota</taxon>
        <taxon>Fungi</taxon>
        <taxon>Dikarya</taxon>
        <taxon>Ascomycota</taxon>
        <taxon>Saccharomycotina</taxon>
        <taxon>Pichiomycetes</taxon>
        <taxon>Pichiales</taxon>
        <taxon>Pichiaceae</taxon>
        <taxon>Pichia</taxon>
    </lineage>
</organism>
<reference evidence="2 3" key="1">
    <citation type="journal article" date="2023" name="Elife">
        <title>Identification of key yeast species and microbe-microbe interactions impacting larval growth of Drosophila in the wild.</title>
        <authorList>
            <person name="Mure A."/>
            <person name="Sugiura Y."/>
            <person name="Maeda R."/>
            <person name="Honda K."/>
            <person name="Sakurai N."/>
            <person name="Takahashi Y."/>
            <person name="Watada M."/>
            <person name="Katoh T."/>
            <person name="Gotoh A."/>
            <person name="Gotoh Y."/>
            <person name="Taniguchi I."/>
            <person name="Nakamura K."/>
            <person name="Hayashi T."/>
            <person name="Katayama T."/>
            <person name="Uemura T."/>
            <person name="Hattori Y."/>
        </authorList>
    </citation>
    <scope>NUCLEOTIDE SEQUENCE [LARGE SCALE GENOMIC DNA]</scope>
    <source>
        <strain evidence="2 3">PK-24</strain>
    </source>
</reference>
<gene>
    <name evidence="2" type="ORF">DAPK24_024940</name>
</gene>
<evidence type="ECO:0000313" key="3">
    <source>
        <dbReference type="Proteomes" id="UP001378960"/>
    </source>
</evidence>
<name>A0AAV5R5N7_PICKL</name>
<evidence type="ECO:0000256" key="1">
    <source>
        <dbReference type="SAM" id="MobiDB-lite"/>
    </source>
</evidence>
<evidence type="ECO:0000313" key="2">
    <source>
        <dbReference type="EMBL" id="GMM45919.1"/>
    </source>
</evidence>
<feature type="compositionally biased region" description="Low complexity" evidence="1">
    <location>
        <begin position="201"/>
        <end position="222"/>
    </location>
</feature>
<dbReference type="GO" id="GO:0045944">
    <property type="term" value="P:positive regulation of transcription by RNA polymerase II"/>
    <property type="evidence" value="ECO:0007669"/>
    <property type="project" value="InterPro"/>
</dbReference>
<dbReference type="InterPro" id="IPR014842">
    <property type="entry name" value="AFT"/>
</dbReference>
<dbReference type="EMBL" id="BTGB01000003">
    <property type="protein sequence ID" value="GMM45919.1"/>
    <property type="molecule type" value="Genomic_DNA"/>
</dbReference>
<proteinExistence type="predicted"/>
<feature type="region of interest" description="Disordered" evidence="1">
    <location>
        <begin position="196"/>
        <end position="222"/>
    </location>
</feature>
<dbReference type="Pfam" id="PF08731">
    <property type="entry name" value="AFT"/>
    <property type="match status" value="1"/>
</dbReference>
<dbReference type="Proteomes" id="UP001378960">
    <property type="component" value="Unassembled WGS sequence"/>
</dbReference>
<dbReference type="GO" id="GO:0000981">
    <property type="term" value="F:DNA-binding transcription factor activity, RNA polymerase II-specific"/>
    <property type="evidence" value="ECO:0007669"/>
    <property type="project" value="InterPro"/>
</dbReference>
<keyword evidence="3" id="KW-1185">Reference proteome</keyword>
<protein>
    <submittedName>
        <fullName evidence="2">Aft2 protein</fullName>
    </submittedName>
</protein>
<sequence length="282" mass="31436">MLTTTTLQRRDNTIISISNSIPNNTNNNTSTIIKTPIEIDGKTFTSKQEIKPWLQLKLSNSGINIVIARSDDSKIVFKCKCKFKSNKKNLKKSSNNNSFISKPTKKQPIIPCPFRIRANYSIRLKLWTIVVVNDTHNHHLHHNNININEVPNIDSNINLNKMIMPPSPPPSPPTNDSISQRSSIYHILNPVEKKLNTTATPKSNNNSNNLPKSSSSSSSLLNDIPITNTSTAPLLKRIETSIINIQNEKSISDSSKTQILSNVLSMLDTSLPKKSLTNALDH</sequence>
<comment type="caution">
    <text evidence="2">The sequence shown here is derived from an EMBL/GenBank/DDBJ whole genome shotgun (WGS) entry which is preliminary data.</text>
</comment>